<reference evidence="2 3" key="1">
    <citation type="journal article" date="2014" name="Agronomy (Basel)">
        <title>A Draft Genome Sequence for Ensete ventricosum, the Drought-Tolerant Tree Against Hunger.</title>
        <authorList>
            <person name="Harrison J."/>
            <person name="Moore K.A."/>
            <person name="Paszkiewicz K."/>
            <person name="Jones T."/>
            <person name="Grant M."/>
            <person name="Ambacheew D."/>
            <person name="Muzemil S."/>
            <person name="Studholme D.J."/>
        </authorList>
    </citation>
    <scope>NUCLEOTIDE SEQUENCE [LARGE SCALE GENOMIC DNA]</scope>
</reference>
<comment type="caution">
    <text evidence="2">The sequence shown here is derived from an EMBL/GenBank/DDBJ whole genome shotgun (WGS) entry which is preliminary data.</text>
</comment>
<feature type="region of interest" description="Disordered" evidence="1">
    <location>
        <begin position="1"/>
        <end position="47"/>
    </location>
</feature>
<proteinExistence type="predicted"/>
<dbReference type="Proteomes" id="UP000287651">
    <property type="component" value="Unassembled WGS sequence"/>
</dbReference>
<organism evidence="2 3">
    <name type="scientific">Ensete ventricosum</name>
    <name type="common">Abyssinian banana</name>
    <name type="synonym">Musa ensete</name>
    <dbReference type="NCBI Taxonomy" id="4639"/>
    <lineage>
        <taxon>Eukaryota</taxon>
        <taxon>Viridiplantae</taxon>
        <taxon>Streptophyta</taxon>
        <taxon>Embryophyta</taxon>
        <taxon>Tracheophyta</taxon>
        <taxon>Spermatophyta</taxon>
        <taxon>Magnoliopsida</taxon>
        <taxon>Liliopsida</taxon>
        <taxon>Zingiberales</taxon>
        <taxon>Musaceae</taxon>
        <taxon>Ensete</taxon>
    </lineage>
</organism>
<evidence type="ECO:0000313" key="2">
    <source>
        <dbReference type="EMBL" id="RRT79421.1"/>
    </source>
</evidence>
<evidence type="ECO:0000313" key="3">
    <source>
        <dbReference type="Proteomes" id="UP000287651"/>
    </source>
</evidence>
<gene>
    <name evidence="2" type="ORF">B296_00004795</name>
</gene>
<dbReference type="EMBL" id="AMZH03001404">
    <property type="protein sequence ID" value="RRT79421.1"/>
    <property type="molecule type" value="Genomic_DNA"/>
</dbReference>
<dbReference type="AlphaFoldDB" id="A0A427AT85"/>
<feature type="compositionally biased region" description="Polar residues" evidence="1">
    <location>
        <begin position="9"/>
        <end position="20"/>
    </location>
</feature>
<sequence>MRSFRDGNSEPSNHGRSTVGSDDRKGGEGIKGATSRKPAVSVKKGSSEGFQQLLPYQSARVVSISIISGAHPRGYSKILLPQRVAAMGWQIGGRSNYAIGGPRGALSWYPFPTKRRGYNSKRRKERETHTDDVIGSGRHVVITYP</sequence>
<accession>A0A427AT85</accession>
<protein>
    <submittedName>
        <fullName evidence="2">Uncharacterized protein</fullName>
    </submittedName>
</protein>
<name>A0A427AT85_ENSVE</name>
<evidence type="ECO:0000256" key="1">
    <source>
        <dbReference type="SAM" id="MobiDB-lite"/>
    </source>
</evidence>